<dbReference type="InterPro" id="IPR025662">
    <property type="entry name" value="Sigma_54_int_dom_ATP-bd_1"/>
</dbReference>
<dbReference type="KEGG" id="ssm:Spirs_1662"/>
<dbReference type="CDD" id="cd00009">
    <property type="entry name" value="AAA"/>
    <property type="match status" value="1"/>
</dbReference>
<dbReference type="InterPro" id="IPR025943">
    <property type="entry name" value="Sigma_54_int_dom_ATP-bd_2"/>
</dbReference>
<dbReference type="SMART" id="SM00382">
    <property type="entry name" value="AAA"/>
    <property type="match status" value="1"/>
</dbReference>
<dbReference type="SUPFAM" id="SSF55785">
    <property type="entry name" value="PYP-like sensor domain (PAS domain)"/>
    <property type="match status" value="1"/>
</dbReference>
<dbReference type="GO" id="GO:0005524">
    <property type="term" value="F:ATP binding"/>
    <property type="evidence" value="ECO:0007669"/>
    <property type="project" value="UniProtKB-KW"/>
</dbReference>
<dbReference type="AlphaFoldDB" id="E1R624"/>
<dbReference type="InterPro" id="IPR010524">
    <property type="entry name" value="Sig_transdc_resp-reg_PrpR_N"/>
</dbReference>
<name>E1R624_SEDSS</name>
<organism evidence="6 7">
    <name type="scientific">Sediminispirochaeta smaragdinae (strain DSM 11293 / JCM 15392 / SEBR 4228)</name>
    <name type="common">Spirochaeta smaragdinae</name>
    <dbReference type="NCBI Taxonomy" id="573413"/>
    <lineage>
        <taxon>Bacteria</taxon>
        <taxon>Pseudomonadati</taxon>
        <taxon>Spirochaetota</taxon>
        <taxon>Spirochaetia</taxon>
        <taxon>Spirochaetales</taxon>
        <taxon>Spirochaetaceae</taxon>
        <taxon>Sediminispirochaeta</taxon>
    </lineage>
</organism>
<gene>
    <name evidence="6" type="ordered locus">Spirs_1662</name>
</gene>
<dbReference type="PROSITE" id="PS00675">
    <property type="entry name" value="SIGMA54_INTERACT_1"/>
    <property type="match status" value="1"/>
</dbReference>
<keyword evidence="4" id="KW-0804">Transcription</keyword>
<evidence type="ECO:0000256" key="2">
    <source>
        <dbReference type="ARBA" id="ARBA00022840"/>
    </source>
</evidence>
<dbReference type="eggNOG" id="COG3829">
    <property type="taxonomic scope" value="Bacteria"/>
</dbReference>
<dbReference type="SUPFAM" id="SSF52540">
    <property type="entry name" value="P-loop containing nucleoside triphosphate hydrolases"/>
    <property type="match status" value="1"/>
</dbReference>
<dbReference type="RefSeq" id="WP_013254253.1">
    <property type="nucleotide sequence ID" value="NC_014364.1"/>
</dbReference>
<dbReference type="Pfam" id="PF06506">
    <property type="entry name" value="PrpR_N"/>
    <property type="match status" value="1"/>
</dbReference>
<proteinExistence type="predicted"/>
<keyword evidence="7" id="KW-1185">Reference proteome</keyword>
<dbReference type="HOGENOM" id="CLU_000445_8_5_12"/>
<dbReference type="GO" id="GO:0043565">
    <property type="term" value="F:sequence-specific DNA binding"/>
    <property type="evidence" value="ECO:0007669"/>
    <property type="project" value="InterPro"/>
</dbReference>
<dbReference type="InterPro" id="IPR002078">
    <property type="entry name" value="Sigma_54_int"/>
</dbReference>
<dbReference type="Gene3D" id="3.30.450.20">
    <property type="entry name" value="PAS domain"/>
    <property type="match status" value="1"/>
</dbReference>
<keyword evidence="2" id="KW-0067">ATP-binding</keyword>
<dbReference type="EMBL" id="CP002116">
    <property type="protein sequence ID" value="ADK80789.1"/>
    <property type="molecule type" value="Genomic_DNA"/>
</dbReference>
<dbReference type="Gene3D" id="1.10.8.60">
    <property type="match status" value="1"/>
</dbReference>
<keyword evidence="1" id="KW-0547">Nucleotide-binding</keyword>
<evidence type="ECO:0000313" key="7">
    <source>
        <dbReference type="Proteomes" id="UP000002318"/>
    </source>
</evidence>
<dbReference type="InterPro" id="IPR009057">
    <property type="entry name" value="Homeodomain-like_sf"/>
</dbReference>
<dbReference type="Gene3D" id="1.10.10.60">
    <property type="entry name" value="Homeodomain-like"/>
    <property type="match status" value="1"/>
</dbReference>
<dbReference type="eggNOG" id="COG5000">
    <property type="taxonomic scope" value="Bacteria"/>
</dbReference>
<dbReference type="Gene3D" id="3.40.50.10660">
    <property type="entry name" value="PrpR receptor domain-like"/>
    <property type="match status" value="1"/>
</dbReference>
<dbReference type="STRING" id="573413.Spirs_1662"/>
<dbReference type="Pfam" id="PF00158">
    <property type="entry name" value="Sigma54_activat"/>
    <property type="match status" value="1"/>
</dbReference>
<dbReference type="PROSITE" id="PS50045">
    <property type="entry name" value="SIGMA54_INTERACT_4"/>
    <property type="match status" value="1"/>
</dbReference>
<dbReference type="InterPro" id="IPR013767">
    <property type="entry name" value="PAS_fold"/>
</dbReference>
<evidence type="ECO:0000256" key="1">
    <source>
        <dbReference type="ARBA" id="ARBA00022741"/>
    </source>
</evidence>
<evidence type="ECO:0000256" key="4">
    <source>
        <dbReference type="ARBA" id="ARBA00023163"/>
    </source>
</evidence>
<dbReference type="Pfam" id="PF00989">
    <property type="entry name" value="PAS"/>
    <property type="match status" value="1"/>
</dbReference>
<dbReference type="PROSITE" id="PS00676">
    <property type="entry name" value="SIGMA54_INTERACT_2"/>
    <property type="match status" value="1"/>
</dbReference>
<reference evidence="6 7" key="1">
    <citation type="journal article" date="2010" name="Stand. Genomic Sci.">
        <title>Complete genome sequence of Spirochaeta smaragdinae type strain (SEBR 4228).</title>
        <authorList>
            <person name="Mavromatis K."/>
            <person name="Yasawong M."/>
            <person name="Chertkov O."/>
            <person name="Lapidus A."/>
            <person name="Lucas S."/>
            <person name="Nolan M."/>
            <person name="Del Rio T.G."/>
            <person name="Tice H."/>
            <person name="Cheng J.F."/>
            <person name="Pitluck S."/>
            <person name="Liolios K."/>
            <person name="Ivanova N."/>
            <person name="Tapia R."/>
            <person name="Han C."/>
            <person name="Bruce D."/>
            <person name="Goodwin L."/>
            <person name="Pati A."/>
            <person name="Chen A."/>
            <person name="Palaniappan K."/>
            <person name="Land M."/>
            <person name="Hauser L."/>
            <person name="Chang Y.J."/>
            <person name="Jeffries C.D."/>
            <person name="Detter J.C."/>
            <person name="Rohde M."/>
            <person name="Brambilla E."/>
            <person name="Spring S."/>
            <person name="Goker M."/>
            <person name="Sikorski J."/>
            <person name="Woyke T."/>
            <person name="Bristow J."/>
            <person name="Eisen J.A."/>
            <person name="Markowitz V."/>
            <person name="Hugenholtz P."/>
            <person name="Klenk H.P."/>
            <person name="Kyrpides N.C."/>
        </authorList>
    </citation>
    <scope>NUCLEOTIDE SEQUENCE [LARGE SCALE GENOMIC DNA]</scope>
    <source>
        <strain evidence="7">DSM 11293 / JCM 15392 / SEBR 4228</strain>
    </source>
</reference>
<feature type="domain" description="Sigma-54 factor interaction" evidence="5">
    <location>
        <begin position="322"/>
        <end position="552"/>
    </location>
</feature>
<dbReference type="Proteomes" id="UP000002318">
    <property type="component" value="Chromosome"/>
</dbReference>
<sequence>MSSIVFLVPSSSLIPKVSEVYNNLPNKRMFDFSIKCPTLEEAVNIDFTGQIIIARGYMAYTLQELHRGVTLIEIPMSGYDIIHAANEAFQTFHARKIAFITADSENYESFVIDSGNFPNIVGYSFREESEIIPCIEKAEEDGVGAIICGERVYSYAAKRHLPAVLIKMGKESIKSSILEAYRVFDANRENQIMVQRFKALLENVNQAVIALDDTNSITIYNHDAELLFRCPYSQVIGKPISTTCPELLDKKSGNFSQKMEDIILTIHDIKVIAHVSPITVDNVYTAAIVTFQKVSEIQRMEFSIRKQTRAKGHIAKAHFQDIIGKSPPLLRVIDLARYYSLTESNILLFGETGTGKELFAQSIHNMSMRGAGPFVAINCAALSESLLESELFGYVDGAFTGATKGGKVGLFELAHNGTIFLDEIGEISEPMQNRLLRVLEEREIMRLGDDSVIPVNIRIIAATNKNLEIMVKEGTFRKDLFYRLDVLRLNIPSLRERGDDILLLANHYLNLFDKRNNRYMHRFSPECSSLLLRYGWDGNIRQLRNICERLSVIVQKKDIDKEDLRLCLGSSGWEEPSQAMKMEDMLMREKLIEALPMYPTRQALADALGIDRTTLYRKLQKYNLS</sequence>
<dbReference type="PANTHER" id="PTHR32071">
    <property type="entry name" value="TRANSCRIPTIONAL REGULATORY PROTEIN"/>
    <property type="match status" value="1"/>
</dbReference>
<evidence type="ECO:0000259" key="5">
    <source>
        <dbReference type="PROSITE" id="PS50045"/>
    </source>
</evidence>
<dbReference type="Gene3D" id="3.40.50.300">
    <property type="entry name" value="P-loop containing nucleotide triphosphate hydrolases"/>
    <property type="match status" value="1"/>
</dbReference>
<dbReference type="SUPFAM" id="SSF159800">
    <property type="entry name" value="PrpR receptor domain-like"/>
    <property type="match status" value="1"/>
</dbReference>
<accession>E1R624</accession>
<dbReference type="GO" id="GO:0006355">
    <property type="term" value="P:regulation of DNA-templated transcription"/>
    <property type="evidence" value="ECO:0007669"/>
    <property type="project" value="InterPro"/>
</dbReference>
<dbReference type="InterPro" id="IPR035965">
    <property type="entry name" value="PAS-like_dom_sf"/>
</dbReference>
<evidence type="ECO:0000256" key="3">
    <source>
        <dbReference type="ARBA" id="ARBA00023015"/>
    </source>
</evidence>
<protein>
    <submittedName>
        <fullName evidence="6">Proprionate catabolism activator, Fis family</fullName>
    </submittedName>
</protein>
<dbReference type="GO" id="GO:0000156">
    <property type="term" value="F:phosphorelay response regulator activity"/>
    <property type="evidence" value="ECO:0007669"/>
    <property type="project" value="InterPro"/>
</dbReference>
<dbReference type="SUPFAM" id="SSF46689">
    <property type="entry name" value="Homeodomain-like"/>
    <property type="match status" value="1"/>
</dbReference>
<dbReference type="InterPro" id="IPR003593">
    <property type="entry name" value="AAA+_ATPase"/>
</dbReference>
<dbReference type="InterPro" id="IPR027417">
    <property type="entry name" value="P-loop_NTPase"/>
</dbReference>
<dbReference type="OrthoDB" id="9803970at2"/>
<dbReference type="FunFam" id="3.40.50.300:FF:000006">
    <property type="entry name" value="DNA-binding transcriptional regulator NtrC"/>
    <property type="match status" value="1"/>
</dbReference>
<keyword evidence="3" id="KW-0805">Transcription regulation</keyword>
<dbReference type="PANTHER" id="PTHR32071:SF57">
    <property type="entry name" value="C4-DICARBOXYLATE TRANSPORT TRANSCRIPTIONAL REGULATORY PROTEIN DCTD"/>
    <property type="match status" value="1"/>
</dbReference>
<evidence type="ECO:0000313" key="6">
    <source>
        <dbReference type="EMBL" id="ADK80789.1"/>
    </source>
</evidence>
<dbReference type="InterPro" id="IPR058031">
    <property type="entry name" value="AAA_lid_NorR"/>
</dbReference>
<dbReference type="Pfam" id="PF02954">
    <property type="entry name" value="HTH_8"/>
    <property type="match status" value="1"/>
</dbReference>
<dbReference type="Gene3D" id="3.40.50.2300">
    <property type="match status" value="1"/>
</dbReference>
<dbReference type="InterPro" id="IPR002197">
    <property type="entry name" value="HTH_Fis"/>
</dbReference>
<dbReference type="Pfam" id="PF25601">
    <property type="entry name" value="AAA_lid_14"/>
    <property type="match status" value="1"/>
</dbReference>